<dbReference type="EMBL" id="BT083621">
    <property type="protein sequence ID" value="ACR33974.1"/>
    <property type="molecule type" value="mRNA"/>
</dbReference>
<feature type="compositionally biased region" description="Polar residues" evidence="1">
    <location>
        <begin position="24"/>
        <end position="38"/>
    </location>
</feature>
<evidence type="ECO:0000313" key="2">
    <source>
        <dbReference type="EMBL" id="ACR33974.1"/>
    </source>
</evidence>
<organism evidence="2">
    <name type="scientific">Zea mays</name>
    <name type="common">Maize</name>
    <dbReference type="NCBI Taxonomy" id="4577"/>
    <lineage>
        <taxon>Eukaryota</taxon>
        <taxon>Viridiplantae</taxon>
        <taxon>Streptophyta</taxon>
        <taxon>Embryophyta</taxon>
        <taxon>Tracheophyta</taxon>
        <taxon>Spermatophyta</taxon>
        <taxon>Magnoliopsida</taxon>
        <taxon>Liliopsida</taxon>
        <taxon>Poales</taxon>
        <taxon>Poaceae</taxon>
        <taxon>PACMAD clade</taxon>
        <taxon>Panicoideae</taxon>
        <taxon>Andropogonodae</taxon>
        <taxon>Andropogoneae</taxon>
        <taxon>Tripsacinae</taxon>
        <taxon>Zea</taxon>
    </lineage>
</organism>
<accession>C4IYH4</accession>
<sequence length="166" mass="16145">MLQMSWSKAATSAAPPPAHRKSSSTKGNQPSSFSSSTPHVHHAAALSPASRSQSTALASASASPSLSPPTHTSGTVGAVSGPGDDAAEAAFAAAAAAAAAAARVVAAATRGPAAGFALAPDLGCLGCLSRRCGFRLAARSCGSSTLGCCALVLFMSGWRFSASGQS</sequence>
<feature type="compositionally biased region" description="Low complexity" evidence="1">
    <location>
        <begin position="49"/>
        <end position="73"/>
    </location>
</feature>
<feature type="region of interest" description="Disordered" evidence="1">
    <location>
        <begin position="1"/>
        <end position="81"/>
    </location>
</feature>
<reference evidence="2" key="1">
    <citation type="journal article" date="2009" name="PLoS Genet.">
        <title>Sequencing, mapping, and analysis of 27,455 maize full-length cDNAs.</title>
        <authorList>
            <person name="Soderlund C."/>
            <person name="Descour A."/>
            <person name="Kudrna D."/>
            <person name="Bomhoff M."/>
            <person name="Boyd L."/>
            <person name="Currie J."/>
            <person name="Angelova A."/>
            <person name="Collura K."/>
            <person name="Wissotski M."/>
            <person name="Ashley E."/>
            <person name="Morrow D."/>
            <person name="Fernandes J."/>
            <person name="Walbot V."/>
            <person name="Yu Y."/>
        </authorList>
    </citation>
    <scope>NUCLEOTIDE SEQUENCE</scope>
    <source>
        <strain evidence="2">B73</strain>
    </source>
</reference>
<dbReference type="AlphaFoldDB" id="C4IYH4"/>
<reference evidence="2" key="2">
    <citation type="submission" date="2012-06" db="EMBL/GenBank/DDBJ databases">
        <authorList>
            <person name="Yu Y."/>
            <person name="Currie J."/>
            <person name="Lomeli R."/>
            <person name="Angelova A."/>
            <person name="Collura K."/>
            <person name="Wissotski M."/>
            <person name="Campos D."/>
            <person name="Kudrna D."/>
            <person name="Golser W."/>
            <person name="Ashely E."/>
            <person name="Descour A."/>
            <person name="Fernandes J."/>
            <person name="Soderlund C."/>
            <person name="Walbot V."/>
        </authorList>
    </citation>
    <scope>NUCLEOTIDE SEQUENCE</scope>
    <source>
        <strain evidence="2">B73</strain>
    </source>
</reference>
<name>C4IYH4_MAIZE</name>
<protein>
    <submittedName>
        <fullName evidence="2">Uncharacterized protein</fullName>
    </submittedName>
</protein>
<evidence type="ECO:0000256" key="1">
    <source>
        <dbReference type="SAM" id="MobiDB-lite"/>
    </source>
</evidence>
<proteinExistence type="evidence at transcript level"/>